<dbReference type="InterPro" id="IPR004869">
    <property type="entry name" value="MMPL_dom"/>
</dbReference>
<keyword evidence="6 7" id="KW-0472">Membrane</keyword>
<evidence type="ECO:0000256" key="6">
    <source>
        <dbReference type="ARBA" id="ARBA00023136"/>
    </source>
</evidence>
<name>A0ABS4RBU9_9BACI</name>
<sequence>MRTLLQAITDRVTTKKGMWITLSIWLVATILLSVFAPNVKEYEVSRIASLPDDAQSVIAQNKVDEYFKESEGTPAILVFQASKGEVELTELAALLDKIEGDNVEGVEQVIPLAILPPQAAAGFFSKDKTTAIIPLTFNSSLESKEIGNSLEDIQEIVKESSDFTLYVTGPAGISSDSLDLFSRADLVLIFSTVGLILVLLIVIYRSPLLALIPLLAAVFVYQIVMQTLGLLGKSGVDISNQTISIASILLFAAVIDYSLFVFSRYREELKLHDDKYISMRAAMRETGMPVFFSGGTVLAAMLVLFFSDLGDYRNFAPTFATTMAIIMLASVTLVPALFTLFGRKSFWPKVPHVGDPTVKTNSIWSKIARFVVKKPRMAVGIVSLILVVSAANLFNLEYEFDTMKSFPDDMPSRIGYDILEDKFEKGDLAQTTVIFESPSEVTAEQQEELKTKLADQPLVNNIRLTGTKEDNKVLNYSMTFEESPYSIETMDALETIINDAEQIVTDSQLTGTLYFAGETATKVDDRSVNNKDVILIVLLETILIFILLIVLTKSFKMPIYMMGTILVSFLAALGLGIFLTNLFFGIDSIANRVPLYAFVFLIALGIDYNIILISRFQEERRKHPVKKAIEIAVANTGGVISSAGIILAATFAVLMTQPVQMLFVFGFIVAVGILIDTFLVRGILLPGLIVLFEKDKAGKNETAETK</sequence>
<evidence type="ECO:0000256" key="2">
    <source>
        <dbReference type="ARBA" id="ARBA00010157"/>
    </source>
</evidence>
<proteinExistence type="inferred from homology"/>
<feature type="transmembrane region" description="Helical" evidence="7">
    <location>
        <begin position="661"/>
        <end position="692"/>
    </location>
</feature>
<reference evidence="9 10" key="1">
    <citation type="submission" date="2021-03" db="EMBL/GenBank/DDBJ databases">
        <title>Genomic Encyclopedia of Type Strains, Phase IV (KMG-IV): sequencing the most valuable type-strain genomes for metagenomic binning, comparative biology and taxonomic classification.</title>
        <authorList>
            <person name="Goeker M."/>
        </authorList>
    </citation>
    <scope>NUCLEOTIDE SEQUENCE [LARGE SCALE GENOMIC DNA]</scope>
    <source>
        <strain evidence="9 10">DSM 26675</strain>
    </source>
</reference>
<dbReference type="PROSITE" id="PS50156">
    <property type="entry name" value="SSD"/>
    <property type="match status" value="2"/>
</dbReference>
<feature type="domain" description="SSD" evidence="8">
    <location>
        <begin position="564"/>
        <end position="690"/>
    </location>
</feature>
<dbReference type="InterPro" id="IPR000731">
    <property type="entry name" value="SSD"/>
</dbReference>
<dbReference type="Pfam" id="PF03176">
    <property type="entry name" value="MMPL"/>
    <property type="match status" value="2"/>
</dbReference>
<feature type="transmembrane region" description="Helical" evidence="7">
    <location>
        <begin position="319"/>
        <end position="341"/>
    </location>
</feature>
<protein>
    <submittedName>
        <fullName evidence="9">RND superfamily putative drug exporter</fullName>
    </submittedName>
</protein>
<keyword evidence="10" id="KW-1185">Reference proteome</keyword>
<evidence type="ECO:0000313" key="9">
    <source>
        <dbReference type="EMBL" id="MBP2240381.1"/>
    </source>
</evidence>
<feature type="transmembrane region" description="Helical" evidence="7">
    <location>
        <begin position="377"/>
        <end position="396"/>
    </location>
</feature>
<dbReference type="Proteomes" id="UP001519293">
    <property type="component" value="Unassembled WGS sequence"/>
</dbReference>
<evidence type="ECO:0000259" key="8">
    <source>
        <dbReference type="PROSITE" id="PS50156"/>
    </source>
</evidence>
<accession>A0ABS4RBU9</accession>
<evidence type="ECO:0000256" key="7">
    <source>
        <dbReference type="SAM" id="Phobius"/>
    </source>
</evidence>
<feature type="domain" description="SSD" evidence="8">
    <location>
        <begin position="212"/>
        <end position="340"/>
    </location>
</feature>
<gene>
    <name evidence="9" type="ORF">J2Z40_000936</name>
</gene>
<keyword evidence="3" id="KW-1003">Cell membrane</keyword>
<evidence type="ECO:0000313" key="10">
    <source>
        <dbReference type="Proteomes" id="UP001519293"/>
    </source>
</evidence>
<feature type="transmembrane region" description="Helical" evidence="7">
    <location>
        <begin position="18"/>
        <end position="36"/>
    </location>
</feature>
<feature type="transmembrane region" description="Helical" evidence="7">
    <location>
        <begin position="628"/>
        <end position="655"/>
    </location>
</feature>
<comment type="similarity">
    <text evidence="2">Belongs to the resistance-nodulation-cell division (RND) (TC 2.A.6) family. MmpL subfamily.</text>
</comment>
<evidence type="ECO:0000256" key="3">
    <source>
        <dbReference type="ARBA" id="ARBA00022475"/>
    </source>
</evidence>
<dbReference type="PANTHER" id="PTHR33406:SF6">
    <property type="entry name" value="MEMBRANE PROTEIN YDGH-RELATED"/>
    <property type="match status" value="1"/>
</dbReference>
<comment type="caution">
    <text evidence="9">The sequence shown here is derived from an EMBL/GenBank/DDBJ whole genome shotgun (WGS) entry which is preliminary data.</text>
</comment>
<feature type="transmembrane region" description="Helical" evidence="7">
    <location>
        <begin position="243"/>
        <end position="265"/>
    </location>
</feature>
<dbReference type="InterPro" id="IPR050545">
    <property type="entry name" value="Mycobact_MmpL"/>
</dbReference>
<keyword evidence="5 7" id="KW-1133">Transmembrane helix</keyword>
<feature type="transmembrane region" description="Helical" evidence="7">
    <location>
        <begin position="211"/>
        <end position="231"/>
    </location>
</feature>
<evidence type="ECO:0000256" key="1">
    <source>
        <dbReference type="ARBA" id="ARBA00004651"/>
    </source>
</evidence>
<dbReference type="EMBL" id="JAGIKZ010000003">
    <property type="protein sequence ID" value="MBP2240381.1"/>
    <property type="molecule type" value="Genomic_DNA"/>
</dbReference>
<organism evidence="9 10">
    <name type="scientific">Cytobacillus eiseniae</name>
    <dbReference type="NCBI Taxonomy" id="762947"/>
    <lineage>
        <taxon>Bacteria</taxon>
        <taxon>Bacillati</taxon>
        <taxon>Bacillota</taxon>
        <taxon>Bacilli</taxon>
        <taxon>Bacillales</taxon>
        <taxon>Bacillaceae</taxon>
        <taxon>Cytobacillus</taxon>
    </lineage>
</organism>
<keyword evidence="4 7" id="KW-0812">Transmembrane</keyword>
<feature type="transmembrane region" description="Helical" evidence="7">
    <location>
        <begin position="286"/>
        <end position="307"/>
    </location>
</feature>
<feature type="transmembrane region" description="Helical" evidence="7">
    <location>
        <begin position="186"/>
        <end position="204"/>
    </location>
</feature>
<dbReference type="RefSeq" id="WP_066397477.1">
    <property type="nucleotide sequence ID" value="NZ_JAGIKZ010000003.1"/>
</dbReference>
<dbReference type="Gene3D" id="1.20.1640.10">
    <property type="entry name" value="Multidrug efflux transporter AcrB transmembrane domain"/>
    <property type="match status" value="2"/>
</dbReference>
<dbReference type="SUPFAM" id="SSF82866">
    <property type="entry name" value="Multidrug efflux transporter AcrB transmembrane domain"/>
    <property type="match status" value="2"/>
</dbReference>
<comment type="subcellular location">
    <subcellularLocation>
        <location evidence="1">Cell membrane</location>
        <topology evidence="1">Multi-pass membrane protein</topology>
    </subcellularLocation>
</comment>
<dbReference type="PANTHER" id="PTHR33406">
    <property type="entry name" value="MEMBRANE PROTEIN MJ1562-RELATED"/>
    <property type="match status" value="1"/>
</dbReference>
<evidence type="ECO:0000256" key="4">
    <source>
        <dbReference type="ARBA" id="ARBA00022692"/>
    </source>
</evidence>
<feature type="transmembrane region" description="Helical" evidence="7">
    <location>
        <begin position="559"/>
        <end position="583"/>
    </location>
</feature>
<feature type="transmembrane region" description="Helical" evidence="7">
    <location>
        <begin position="533"/>
        <end position="552"/>
    </location>
</feature>
<feature type="transmembrane region" description="Helical" evidence="7">
    <location>
        <begin position="595"/>
        <end position="616"/>
    </location>
</feature>
<evidence type="ECO:0000256" key="5">
    <source>
        <dbReference type="ARBA" id="ARBA00022989"/>
    </source>
</evidence>